<dbReference type="AlphaFoldDB" id="A0A061B429"/>
<dbReference type="Gene3D" id="3.30.230.100">
    <property type="match status" value="2"/>
</dbReference>
<dbReference type="OrthoDB" id="3987408at2759"/>
<keyword evidence="1" id="KW-1133">Transmembrane helix</keyword>
<evidence type="ECO:0000313" key="2">
    <source>
        <dbReference type="EMBL" id="CDR44244.1"/>
    </source>
</evidence>
<dbReference type="EMBL" id="LK052899">
    <property type="protein sequence ID" value="CDR44244.1"/>
    <property type="molecule type" value="Genomic_DNA"/>
</dbReference>
<keyword evidence="1" id="KW-0812">Transmembrane</keyword>
<sequence length="176" mass="19624">MSSLVQTQTNTITFTTTLDPGFADPIHLIATIPTIRPIQGQRNKKAIMLIMGSRPPSRGSMGCYIYSIYNVCAIHSIIIHLFIHSFFTLPNDHTNTAKPKRGEAVQTILNNSEETLLDLTKKLGAVITKKYHTPSYVCINDGVDPISFVSVIKAVLESLEIKFDEMITQEEDKSEK</sequence>
<reference evidence="2" key="1">
    <citation type="journal article" date="2014" name="Genome Announc.">
        <title>Genome sequence of the yeast Cyberlindnera fabianii (Hansenula fabianii).</title>
        <authorList>
            <person name="Freel K.C."/>
            <person name="Sarilar V."/>
            <person name="Neuveglise C."/>
            <person name="Devillers H."/>
            <person name="Friedrich A."/>
            <person name="Schacherer J."/>
        </authorList>
    </citation>
    <scope>NUCLEOTIDE SEQUENCE</scope>
    <source>
        <strain evidence="2">YJS4271</strain>
    </source>
</reference>
<keyword evidence="1" id="KW-0472">Membrane</keyword>
<proteinExistence type="predicted"/>
<evidence type="ECO:0000256" key="1">
    <source>
        <dbReference type="SAM" id="Phobius"/>
    </source>
</evidence>
<protein>
    <submittedName>
        <fullName evidence="2">CYFA0S14e01233g1_1</fullName>
    </submittedName>
</protein>
<name>A0A061B429_CYBFA</name>
<dbReference type="Pfam" id="PF10448">
    <property type="entry name" value="POC3_POC4"/>
    <property type="match status" value="1"/>
</dbReference>
<organism evidence="2">
    <name type="scientific">Cyberlindnera fabianii</name>
    <name type="common">Yeast</name>
    <name type="synonym">Hansenula fabianii</name>
    <dbReference type="NCBI Taxonomy" id="36022"/>
    <lineage>
        <taxon>Eukaryota</taxon>
        <taxon>Fungi</taxon>
        <taxon>Dikarya</taxon>
        <taxon>Ascomycota</taxon>
        <taxon>Saccharomycotina</taxon>
        <taxon>Saccharomycetes</taxon>
        <taxon>Phaffomycetales</taxon>
        <taxon>Phaffomycetaceae</taxon>
        <taxon>Cyberlindnera</taxon>
    </lineage>
</organism>
<gene>
    <name evidence="2" type="ORF">CYFA0S_14e01233g</name>
</gene>
<accession>A0A061B429</accession>
<feature type="transmembrane region" description="Helical" evidence="1">
    <location>
        <begin position="63"/>
        <end position="83"/>
    </location>
</feature>
<dbReference type="InterPro" id="IPR018854">
    <property type="entry name" value="Psome_chaperone_3/4"/>
</dbReference>